<dbReference type="PANTHER" id="PTHR12876:SF10">
    <property type="entry name" value="ENDORIBONUCLEASE ZC3H12A"/>
    <property type="match status" value="1"/>
</dbReference>
<dbReference type="AlphaFoldDB" id="A0A672N4R1"/>
<keyword evidence="4" id="KW-1185">Reference proteome</keyword>
<evidence type="ECO:0000313" key="3">
    <source>
        <dbReference type="Ensembl" id="ENSSGRP00000042990.1"/>
    </source>
</evidence>
<dbReference type="PANTHER" id="PTHR12876">
    <property type="entry name" value="N4BP1-RELATED"/>
    <property type="match status" value="1"/>
</dbReference>
<dbReference type="InterPro" id="IPR021869">
    <property type="entry name" value="RNase_Zc3h12_NYN"/>
</dbReference>
<dbReference type="InterPro" id="IPR051101">
    <property type="entry name" value="ZC3H12/N4BP1_RNase_Reg"/>
</dbReference>
<evidence type="ECO:0000256" key="1">
    <source>
        <dbReference type="SAM" id="MobiDB-lite"/>
    </source>
</evidence>
<proteinExistence type="predicted"/>
<reference evidence="3" key="2">
    <citation type="submission" date="2025-09" db="UniProtKB">
        <authorList>
            <consortium name="Ensembl"/>
        </authorList>
    </citation>
    <scope>IDENTIFICATION</scope>
</reference>
<dbReference type="Pfam" id="PF11977">
    <property type="entry name" value="RNase_Zc3h12a"/>
    <property type="match status" value="1"/>
</dbReference>
<protein>
    <submittedName>
        <fullName evidence="3">Zinc finger CCCH-type containing 12A</fullName>
    </submittedName>
</protein>
<sequence length="167" mass="18070">IKHPTYGGMQSRCYHQPAGLGQDGPDLHDLKLGLGTDTNAVLGELVRSGAKAVPSSSSDSDDSGFSLPHRGGSSSRAQGSTLEDTTEPESDLKPIVIDGSNVAMSHGNKEVFSCRGIELAVNYFLDRGHRNITVFVPSWRKEQPRPDVPISGRDTPSLWSSYFISDW</sequence>
<dbReference type="OMA" id="NEWRSMF"/>
<dbReference type="InParanoid" id="A0A672N4R1"/>
<dbReference type="Ensembl" id="ENSSGRT00000046054.1">
    <property type="protein sequence ID" value="ENSSGRP00000042990.1"/>
    <property type="gene ID" value="ENSSGRG00000023253.1"/>
</dbReference>
<dbReference type="GO" id="GO:0004521">
    <property type="term" value="F:RNA endonuclease activity"/>
    <property type="evidence" value="ECO:0007669"/>
    <property type="project" value="TreeGrafter"/>
</dbReference>
<feature type="compositionally biased region" description="Polar residues" evidence="1">
    <location>
        <begin position="72"/>
        <end position="83"/>
    </location>
</feature>
<dbReference type="GO" id="GO:0061158">
    <property type="term" value="P:3'-UTR-mediated mRNA destabilization"/>
    <property type="evidence" value="ECO:0007669"/>
    <property type="project" value="TreeGrafter"/>
</dbReference>
<reference evidence="3" key="1">
    <citation type="submission" date="2025-08" db="UniProtKB">
        <authorList>
            <consortium name="Ensembl"/>
        </authorList>
    </citation>
    <scope>IDENTIFICATION</scope>
</reference>
<feature type="region of interest" description="Disordered" evidence="1">
    <location>
        <begin position="51"/>
        <end position="93"/>
    </location>
</feature>
<dbReference type="GO" id="GO:0003729">
    <property type="term" value="F:mRNA binding"/>
    <property type="evidence" value="ECO:0007669"/>
    <property type="project" value="TreeGrafter"/>
</dbReference>
<organism evidence="3 4">
    <name type="scientific">Sinocyclocheilus grahami</name>
    <name type="common">Dianchi golden-line fish</name>
    <name type="synonym">Barbus grahami</name>
    <dbReference type="NCBI Taxonomy" id="75366"/>
    <lineage>
        <taxon>Eukaryota</taxon>
        <taxon>Metazoa</taxon>
        <taxon>Chordata</taxon>
        <taxon>Craniata</taxon>
        <taxon>Vertebrata</taxon>
        <taxon>Euteleostomi</taxon>
        <taxon>Actinopterygii</taxon>
        <taxon>Neopterygii</taxon>
        <taxon>Teleostei</taxon>
        <taxon>Ostariophysi</taxon>
        <taxon>Cypriniformes</taxon>
        <taxon>Cyprinidae</taxon>
        <taxon>Cyprininae</taxon>
        <taxon>Sinocyclocheilus</taxon>
    </lineage>
</organism>
<dbReference type="Gene3D" id="3.40.50.11980">
    <property type="match status" value="1"/>
</dbReference>
<name>A0A672N4R1_SINGR</name>
<evidence type="ECO:0000313" key="4">
    <source>
        <dbReference type="Proteomes" id="UP000472262"/>
    </source>
</evidence>
<feature type="domain" description="RNase NYN" evidence="2">
    <location>
        <begin position="92"/>
        <end position="143"/>
    </location>
</feature>
<feature type="region of interest" description="Disordered" evidence="1">
    <location>
        <begin position="1"/>
        <end position="33"/>
    </location>
</feature>
<evidence type="ECO:0000259" key="2">
    <source>
        <dbReference type="Pfam" id="PF11977"/>
    </source>
</evidence>
<dbReference type="GO" id="GO:0005634">
    <property type="term" value="C:nucleus"/>
    <property type="evidence" value="ECO:0007669"/>
    <property type="project" value="TreeGrafter"/>
</dbReference>
<dbReference type="GO" id="GO:0036464">
    <property type="term" value="C:cytoplasmic ribonucleoprotein granule"/>
    <property type="evidence" value="ECO:0007669"/>
    <property type="project" value="TreeGrafter"/>
</dbReference>
<dbReference type="Proteomes" id="UP000472262">
    <property type="component" value="Unassembled WGS sequence"/>
</dbReference>
<accession>A0A672N4R1</accession>